<dbReference type="Proteomes" id="UP001500552">
    <property type="component" value="Unassembled WGS sequence"/>
</dbReference>
<dbReference type="RefSeq" id="WP_345161650.1">
    <property type="nucleotide sequence ID" value="NZ_BAABHC010000029.1"/>
</dbReference>
<organism evidence="2 3">
    <name type="scientific">Pontibacter saemangeumensis</name>
    <dbReference type="NCBI Taxonomy" id="1084525"/>
    <lineage>
        <taxon>Bacteria</taxon>
        <taxon>Pseudomonadati</taxon>
        <taxon>Bacteroidota</taxon>
        <taxon>Cytophagia</taxon>
        <taxon>Cytophagales</taxon>
        <taxon>Hymenobacteraceae</taxon>
        <taxon>Pontibacter</taxon>
    </lineage>
</organism>
<feature type="domain" description="LUD" evidence="1">
    <location>
        <begin position="94"/>
        <end position="194"/>
    </location>
</feature>
<evidence type="ECO:0000313" key="3">
    <source>
        <dbReference type="Proteomes" id="UP001500552"/>
    </source>
</evidence>
<dbReference type="EMBL" id="BAABHC010000029">
    <property type="protein sequence ID" value="GAA4441439.1"/>
    <property type="molecule type" value="Genomic_DNA"/>
</dbReference>
<evidence type="ECO:0000313" key="2">
    <source>
        <dbReference type="EMBL" id="GAA4441439.1"/>
    </source>
</evidence>
<dbReference type="PANTHER" id="PTHR43682:SF1">
    <property type="entry name" value="LACTATE UTILIZATION PROTEIN C"/>
    <property type="match status" value="1"/>
</dbReference>
<reference evidence="3" key="1">
    <citation type="journal article" date="2019" name="Int. J. Syst. Evol. Microbiol.">
        <title>The Global Catalogue of Microorganisms (GCM) 10K type strain sequencing project: providing services to taxonomists for standard genome sequencing and annotation.</title>
        <authorList>
            <consortium name="The Broad Institute Genomics Platform"/>
            <consortium name="The Broad Institute Genome Sequencing Center for Infectious Disease"/>
            <person name="Wu L."/>
            <person name="Ma J."/>
        </authorList>
    </citation>
    <scope>NUCLEOTIDE SEQUENCE [LARGE SCALE GENOMIC DNA]</scope>
    <source>
        <strain evidence="3">JCM 17926</strain>
    </source>
</reference>
<protein>
    <submittedName>
        <fullName evidence="2">LUD domain-containing protein</fullName>
    </submittedName>
</protein>
<dbReference type="SUPFAM" id="SSF100950">
    <property type="entry name" value="NagB/RpiA/CoA transferase-like"/>
    <property type="match status" value="1"/>
</dbReference>
<proteinExistence type="predicted"/>
<keyword evidence="3" id="KW-1185">Reference proteome</keyword>
<evidence type="ECO:0000259" key="1">
    <source>
        <dbReference type="Pfam" id="PF02589"/>
    </source>
</evidence>
<dbReference type="InterPro" id="IPR037171">
    <property type="entry name" value="NagB/RpiA_transferase-like"/>
</dbReference>
<dbReference type="Pfam" id="PF02589">
    <property type="entry name" value="LUD_dom"/>
    <property type="match status" value="1"/>
</dbReference>
<sequence>MNSRDSILAAVARNQPARQPLPEVPAFVSEEADLAEKFARVAVSIGSKVFRVKDLEEVKQILLKEYSGARRIVAAFPELADMAEASVAPGADPHTFADVDLAVLPAQFGVAENSALWVTDTHLPLRVLPFICQHLALVVPQERLVPLMHQAYDVIGAQEYGFGTFIAGPSKTADIEQSLVLGAHGPRTLCVFLMEKL</sequence>
<comment type="caution">
    <text evidence="2">The sequence shown here is derived from an EMBL/GenBank/DDBJ whole genome shotgun (WGS) entry which is preliminary data.</text>
</comment>
<dbReference type="PANTHER" id="PTHR43682">
    <property type="entry name" value="LACTATE UTILIZATION PROTEIN C"/>
    <property type="match status" value="1"/>
</dbReference>
<dbReference type="InterPro" id="IPR003741">
    <property type="entry name" value="LUD_dom"/>
</dbReference>
<dbReference type="Gene3D" id="3.40.50.10420">
    <property type="entry name" value="NagB/RpiA/CoA transferase-like"/>
    <property type="match status" value="1"/>
</dbReference>
<accession>A0ABP8LZT9</accession>
<dbReference type="InterPro" id="IPR024185">
    <property type="entry name" value="FTHF_cligase-like_sf"/>
</dbReference>
<name>A0ABP8LZT9_9BACT</name>
<gene>
    <name evidence="2" type="ORF">GCM10023188_39960</name>
</gene>